<name>A0A1H8Z1R3_9GAMM</name>
<feature type="region of interest" description="Disordered" evidence="1">
    <location>
        <begin position="71"/>
        <end position="131"/>
    </location>
</feature>
<sequence length="131" mass="14294">MPARTRMILIAAAAFVAIVFFQPLLTFLGGILVIAVAATLIFRDLPQDTQDMIEGHLNGWIRRARSGFWPAEDSASEHRGTSARARVIEAELDDEEEDDEAPAPKPKPRTRRPRTKKTTSASSGSSSSTSS</sequence>
<feature type="compositionally biased region" description="Low complexity" evidence="1">
    <location>
        <begin position="118"/>
        <end position="131"/>
    </location>
</feature>
<dbReference type="OrthoDB" id="5797301at2"/>
<dbReference type="AlphaFoldDB" id="A0A1H8Z1R3"/>
<dbReference type="RefSeq" id="WP_143339628.1">
    <property type="nucleotide sequence ID" value="NZ_FOFO01000001.1"/>
</dbReference>
<dbReference type="EMBL" id="FOFO01000001">
    <property type="protein sequence ID" value="SEP57538.1"/>
    <property type="molecule type" value="Genomic_DNA"/>
</dbReference>
<evidence type="ECO:0000256" key="1">
    <source>
        <dbReference type="SAM" id="MobiDB-lite"/>
    </source>
</evidence>
<dbReference type="Proteomes" id="UP000199496">
    <property type="component" value="Unassembled WGS sequence"/>
</dbReference>
<accession>A0A1H8Z1R3</accession>
<gene>
    <name evidence="2" type="ORF">SAMN05421693_10190</name>
</gene>
<protein>
    <submittedName>
        <fullName evidence="2">Uncharacterized protein</fullName>
    </submittedName>
</protein>
<evidence type="ECO:0000313" key="3">
    <source>
        <dbReference type="Proteomes" id="UP000199496"/>
    </source>
</evidence>
<feature type="compositionally biased region" description="Basic residues" evidence="1">
    <location>
        <begin position="106"/>
        <end position="117"/>
    </location>
</feature>
<reference evidence="2 3" key="1">
    <citation type="submission" date="2016-10" db="EMBL/GenBank/DDBJ databases">
        <authorList>
            <person name="de Groot N.N."/>
        </authorList>
    </citation>
    <scope>NUCLEOTIDE SEQUENCE [LARGE SCALE GENOMIC DNA]</scope>
    <source>
        <strain evidence="2 3">B7-7</strain>
    </source>
</reference>
<organism evidence="2 3">
    <name type="scientific">Ectothiorhodospira magna</name>
    <dbReference type="NCBI Taxonomy" id="867345"/>
    <lineage>
        <taxon>Bacteria</taxon>
        <taxon>Pseudomonadati</taxon>
        <taxon>Pseudomonadota</taxon>
        <taxon>Gammaproteobacteria</taxon>
        <taxon>Chromatiales</taxon>
        <taxon>Ectothiorhodospiraceae</taxon>
        <taxon>Ectothiorhodospira</taxon>
    </lineage>
</organism>
<keyword evidence="3" id="KW-1185">Reference proteome</keyword>
<evidence type="ECO:0000313" key="2">
    <source>
        <dbReference type="EMBL" id="SEP57538.1"/>
    </source>
</evidence>
<proteinExistence type="predicted"/>
<feature type="compositionally biased region" description="Acidic residues" evidence="1">
    <location>
        <begin position="90"/>
        <end position="101"/>
    </location>
</feature>